<evidence type="ECO:0000313" key="1">
    <source>
        <dbReference type="EMBL" id="KAL2046929.1"/>
    </source>
</evidence>
<organism evidence="1 2">
    <name type="scientific">Stereocaulon virgatum</name>
    <dbReference type="NCBI Taxonomy" id="373712"/>
    <lineage>
        <taxon>Eukaryota</taxon>
        <taxon>Fungi</taxon>
        <taxon>Dikarya</taxon>
        <taxon>Ascomycota</taxon>
        <taxon>Pezizomycotina</taxon>
        <taxon>Lecanoromycetes</taxon>
        <taxon>OSLEUM clade</taxon>
        <taxon>Lecanoromycetidae</taxon>
        <taxon>Lecanorales</taxon>
        <taxon>Lecanorineae</taxon>
        <taxon>Stereocaulaceae</taxon>
        <taxon>Stereocaulon</taxon>
    </lineage>
</organism>
<sequence>MSTYSYVDAARHVCDDFFVRYVMSEAQYTLSDRELYLGCKCDVKELGLRCLGKGHIREDDQLGAGGNVTFVGVLLSSKRAIQQFVAEAPLCGSCHYKLFIASEAHRLDDTEMVVEVSRPEPMSIIALVNTAAAALITMAGLW</sequence>
<reference evidence="1 2" key="1">
    <citation type="submission" date="2024-09" db="EMBL/GenBank/DDBJ databases">
        <title>Rethinking Asexuality: The Enigmatic Case of Functional Sexual Genes in Lepraria (Stereocaulaceae).</title>
        <authorList>
            <person name="Doellman M."/>
            <person name="Sun Y."/>
            <person name="Barcenas-Pena A."/>
            <person name="Lumbsch H.T."/>
            <person name="Grewe F."/>
        </authorList>
    </citation>
    <scope>NUCLEOTIDE SEQUENCE [LARGE SCALE GENOMIC DNA]</scope>
    <source>
        <strain evidence="1 2">Mercado 3170</strain>
    </source>
</reference>
<dbReference type="EMBL" id="JBEFKJ010000003">
    <property type="protein sequence ID" value="KAL2046929.1"/>
    <property type="molecule type" value="Genomic_DNA"/>
</dbReference>
<comment type="caution">
    <text evidence="1">The sequence shown here is derived from an EMBL/GenBank/DDBJ whole genome shotgun (WGS) entry which is preliminary data.</text>
</comment>
<accession>A0ABR4AN28</accession>
<dbReference type="Proteomes" id="UP001590950">
    <property type="component" value="Unassembled WGS sequence"/>
</dbReference>
<keyword evidence="2" id="KW-1185">Reference proteome</keyword>
<evidence type="ECO:0000313" key="2">
    <source>
        <dbReference type="Proteomes" id="UP001590950"/>
    </source>
</evidence>
<protein>
    <submittedName>
        <fullName evidence="1">Uncharacterized protein</fullName>
    </submittedName>
</protein>
<name>A0ABR4AN28_9LECA</name>
<gene>
    <name evidence="1" type="ORF">N7G274_000947</name>
</gene>
<proteinExistence type="predicted"/>